<dbReference type="Proteomes" id="UP000007148">
    <property type="component" value="Unassembled WGS sequence"/>
</dbReference>
<accession>G4TJT0</accession>
<evidence type="ECO:0000313" key="1">
    <source>
        <dbReference type="EMBL" id="CCA71573.1"/>
    </source>
</evidence>
<reference evidence="1 2" key="1">
    <citation type="journal article" date="2011" name="PLoS Pathog.">
        <title>Endophytic Life Strategies Decoded by Genome and Transcriptome Analyses of the Mutualistic Root Symbiont Piriformospora indica.</title>
        <authorList>
            <person name="Zuccaro A."/>
            <person name="Lahrmann U."/>
            <person name="Guldener U."/>
            <person name="Langen G."/>
            <person name="Pfiffi S."/>
            <person name="Biedenkopf D."/>
            <person name="Wong P."/>
            <person name="Samans B."/>
            <person name="Grimm C."/>
            <person name="Basiewicz M."/>
            <person name="Murat C."/>
            <person name="Martin F."/>
            <person name="Kogel K.H."/>
        </authorList>
    </citation>
    <scope>NUCLEOTIDE SEQUENCE [LARGE SCALE GENOMIC DNA]</scope>
    <source>
        <strain evidence="1 2">DSM 11827</strain>
    </source>
</reference>
<keyword evidence="2" id="KW-1185">Reference proteome</keyword>
<sequence length="199" mass="22210">MQAPPDIYEAGRPWRGAAAELLESSLQDNMLLQLQELQLWSMCTSGLVVIIPQITYDNVINPLTYIPVKVGGAVKLVRDKENGIQIIPTEKGTMPDFVVASNETGGTLNVQIGLIPNPRKDPDPIVNFPEVLNSHSVEFKFEPILYAYITSDVTNAPSSTSEIQSPSIWEQDLTKLGDETYWKLTYNEQRGTYQLLLDD</sequence>
<name>G4TJT0_SERID</name>
<gene>
    <name evidence="1" type="ORF">PIIN_05510</name>
</gene>
<dbReference type="HOGENOM" id="CLU_1372682_0_0_1"/>
<comment type="caution">
    <text evidence="1">The sequence shown here is derived from an EMBL/GenBank/DDBJ whole genome shotgun (WGS) entry which is preliminary data.</text>
</comment>
<dbReference type="EMBL" id="CAFZ01000125">
    <property type="protein sequence ID" value="CCA71573.1"/>
    <property type="molecule type" value="Genomic_DNA"/>
</dbReference>
<dbReference type="OrthoDB" id="3165318at2759"/>
<protein>
    <submittedName>
        <fullName evidence="1">Uncharacterized protein</fullName>
    </submittedName>
</protein>
<dbReference type="eggNOG" id="ENOG502R0SI">
    <property type="taxonomic scope" value="Eukaryota"/>
</dbReference>
<organism evidence="1 2">
    <name type="scientific">Serendipita indica (strain DSM 11827)</name>
    <name type="common">Root endophyte fungus</name>
    <name type="synonym">Piriformospora indica</name>
    <dbReference type="NCBI Taxonomy" id="1109443"/>
    <lineage>
        <taxon>Eukaryota</taxon>
        <taxon>Fungi</taxon>
        <taxon>Dikarya</taxon>
        <taxon>Basidiomycota</taxon>
        <taxon>Agaricomycotina</taxon>
        <taxon>Agaricomycetes</taxon>
        <taxon>Sebacinales</taxon>
        <taxon>Serendipitaceae</taxon>
        <taxon>Serendipita</taxon>
    </lineage>
</organism>
<proteinExistence type="predicted"/>
<dbReference type="AlphaFoldDB" id="G4TJT0"/>
<evidence type="ECO:0000313" key="2">
    <source>
        <dbReference type="Proteomes" id="UP000007148"/>
    </source>
</evidence>
<dbReference type="InParanoid" id="G4TJT0"/>